<evidence type="ECO:0000256" key="1">
    <source>
        <dbReference type="ARBA" id="ARBA00001623"/>
    </source>
</evidence>
<dbReference type="Pfam" id="PF16123">
    <property type="entry name" value="HAGH_C"/>
    <property type="match status" value="1"/>
</dbReference>
<dbReference type="InterPro" id="IPR017782">
    <property type="entry name" value="Hydroxyacylglutathione_Hdrlase"/>
</dbReference>
<feature type="binding site" evidence="7">
    <location>
        <position position="165"/>
    </location>
    <ligand>
        <name>Zn(2+)</name>
        <dbReference type="ChEBI" id="CHEBI:29105"/>
        <label>2</label>
    </ligand>
</feature>
<dbReference type="SMART" id="SM00849">
    <property type="entry name" value="Lactamase_B"/>
    <property type="match status" value="1"/>
</dbReference>
<dbReference type="NCBIfam" id="TIGR03413">
    <property type="entry name" value="GSH_gloB"/>
    <property type="match status" value="1"/>
</dbReference>
<dbReference type="PANTHER" id="PTHR43705">
    <property type="entry name" value="HYDROXYACYLGLUTATHIONE HYDROLASE"/>
    <property type="match status" value="1"/>
</dbReference>
<evidence type="ECO:0000256" key="6">
    <source>
        <dbReference type="ARBA" id="ARBA00022833"/>
    </source>
</evidence>
<dbReference type="GO" id="GO:0019243">
    <property type="term" value="P:methylglyoxal catabolic process to D-lactate via S-lactoyl-glutathione"/>
    <property type="evidence" value="ECO:0007669"/>
    <property type="project" value="UniProtKB-UniRule"/>
</dbReference>
<dbReference type="KEGG" id="haz:A9404_03730"/>
<feature type="domain" description="Metallo-beta-lactamase" evidence="8">
    <location>
        <begin position="11"/>
        <end position="165"/>
    </location>
</feature>
<comment type="subunit">
    <text evidence="7">Monomer.</text>
</comment>
<feature type="binding site" evidence="7">
    <location>
        <position position="53"/>
    </location>
    <ligand>
        <name>Zn(2+)</name>
        <dbReference type="ChEBI" id="CHEBI:29105"/>
        <label>1</label>
    </ligand>
</feature>
<comment type="function">
    <text evidence="7">Thiolesterase that catalyzes the hydrolysis of S-D-lactoyl-glutathione to form glutathione and D-lactic acid.</text>
</comment>
<feature type="binding site" evidence="7">
    <location>
        <position position="110"/>
    </location>
    <ligand>
        <name>Zn(2+)</name>
        <dbReference type="ChEBI" id="CHEBI:29105"/>
        <label>1</label>
    </ligand>
</feature>
<reference evidence="9 10" key="1">
    <citation type="submission" date="2016-06" db="EMBL/GenBank/DDBJ databases">
        <title>Insight into the functional genes involving in sulfur oxidation in Pearl River water.</title>
        <authorList>
            <person name="Luo J."/>
            <person name="Tan X."/>
            <person name="Lin W."/>
        </authorList>
    </citation>
    <scope>NUCLEOTIDE SEQUENCE [LARGE SCALE GENOMIC DNA]</scope>
    <source>
        <strain evidence="9 10">LS2</strain>
    </source>
</reference>
<dbReference type="RefSeq" id="WP_066102744.1">
    <property type="nucleotide sequence ID" value="NZ_CP016027.1"/>
</dbReference>
<dbReference type="InterPro" id="IPR036866">
    <property type="entry name" value="RibonucZ/Hydroxyglut_hydro"/>
</dbReference>
<comment type="catalytic activity">
    <reaction evidence="1 7">
        <text>an S-(2-hydroxyacyl)glutathione + H2O = a 2-hydroxy carboxylate + glutathione + H(+)</text>
        <dbReference type="Rhea" id="RHEA:21864"/>
        <dbReference type="ChEBI" id="CHEBI:15377"/>
        <dbReference type="ChEBI" id="CHEBI:15378"/>
        <dbReference type="ChEBI" id="CHEBI:57925"/>
        <dbReference type="ChEBI" id="CHEBI:58896"/>
        <dbReference type="ChEBI" id="CHEBI:71261"/>
        <dbReference type="EC" id="3.1.2.6"/>
    </reaction>
</comment>
<gene>
    <name evidence="7" type="primary">gloB</name>
    <name evidence="9" type="ORF">A9404_03730</name>
</gene>
<keyword evidence="6 7" id="KW-0862">Zinc</keyword>
<dbReference type="CDD" id="cd07723">
    <property type="entry name" value="hydroxyacylglutathione_hydrolase_MBL-fold"/>
    <property type="match status" value="1"/>
</dbReference>
<organism evidence="9 10">
    <name type="scientific">Halothiobacillus diazotrophicus</name>
    <dbReference type="NCBI Taxonomy" id="1860122"/>
    <lineage>
        <taxon>Bacteria</taxon>
        <taxon>Pseudomonadati</taxon>
        <taxon>Pseudomonadota</taxon>
        <taxon>Gammaproteobacteria</taxon>
        <taxon>Chromatiales</taxon>
        <taxon>Halothiobacillaceae</taxon>
        <taxon>Halothiobacillus</taxon>
    </lineage>
</organism>
<dbReference type="STRING" id="1860122.A9404_03730"/>
<dbReference type="AlphaFoldDB" id="A0A191ZK96"/>
<dbReference type="HAMAP" id="MF_01374">
    <property type="entry name" value="Glyoxalase_2"/>
    <property type="match status" value="1"/>
</dbReference>
<dbReference type="PANTHER" id="PTHR43705:SF1">
    <property type="entry name" value="HYDROXYACYLGLUTATHIONE HYDROLASE GLOB"/>
    <property type="match status" value="1"/>
</dbReference>
<dbReference type="PIRSF" id="PIRSF005457">
    <property type="entry name" value="Glx"/>
    <property type="match status" value="1"/>
</dbReference>
<evidence type="ECO:0000313" key="9">
    <source>
        <dbReference type="EMBL" id="ANJ68263.1"/>
    </source>
</evidence>
<proteinExistence type="inferred from homology"/>
<accession>A0A191ZK96</accession>
<comment type="similarity">
    <text evidence="3 7">Belongs to the metallo-beta-lactamase superfamily. Glyoxalase II family.</text>
</comment>
<dbReference type="EC" id="3.1.2.6" evidence="7"/>
<dbReference type="InterPro" id="IPR050110">
    <property type="entry name" value="Glyoxalase_II_hydrolase"/>
</dbReference>
<dbReference type="GO" id="GO:0004416">
    <property type="term" value="F:hydroxyacylglutathione hydrolase activity"/>
    <property type="evidence" value="ECO:0007669"/>
    <property type="project" value="UniProtKB-UniRule"/>
</dbReference>
<keyword evidence="10" id="KW-1185">Reference proteome</keyword>
<feature type="binding site" evidence="7">
    <location>
        <position position="57"/>
    </location>
    <ligand>
        <name>Zn(2+)</name>
        <dbReference type="ChEBI" id="CHEBI:29105"/>
        <label>2</label>
    </ligand>
</feature>
<dbReference type="SUPFAM" id="SSF56281">
    <property type="entry name" value="Metallo-hydrolase/oxidoreductase"/>
    <property type="match status" value="1"/>
</dbReference>
<feature type="binding site" evidence="7">
    <location>
        <position position="127"/>
    </location>
    <ligand>
        <name>Zn(2+)</name>
        <dbReference type="ChEBI" id="CHEBI:29105"/>
        <label>2</label>
    </ligand>
</feature>
<keyword evidence="5 7" id="KW-0378">Hydrolase</keyword>
<sequence>MQIYAIPVLDDNYVWLIEGCNRQCAIVDMGAAAPVIAAVEARGLTPRAVLLTHHHWDHTAGLADFLSRFAVPVYGPTIEAQSWVTEPQNDGDTFSIPEVGTFQVIATPGHTRGHLVFTTEGAAFTGDTLFSVGCGRLFEGTPEQMQHSLDRIAALPDDTLIYCGHEYTADNLRFARHAEPDNPAIQARDAEVEELRRTGKPTVPTSLALEKRTNPFLRVRAQDLRDAICRHAGAASMTDAAAFATVRRWKDDFDGLKPL</sequence>
<evidence type="ECO:0000259" key="8">
    <source>
        <dbReference type="SMART" id="SM00849"/>
    </source>
</evidence>
<dbReference type="Proteomes" id="UP000078596">
    <property type="component" value="Chromosome"/>
</dbReference>
<keyword evidence="4 7" id="KW-0479">Metal-binding</keyword>
<evidence type="ECO:0000256" key="4">
    <source>
        <dbReference type="ARBA" id="ARBA00022723"/>
    </source>
</evidence>
<dbReference type="InterPro" id="IPR001279">
    <property type="entry name" value="Metallo-B-lactamas"/>
</dbReference>
<dbReference type="InterPro" id="IPR035680">
    <property type="entry name" value="Clx_II_MBL"/>
</dbReference>
<feature type="binding site" evidence="7">
    <location>
        <position position="58"/>
    </location>
    <ligand>
        <name>Zn(2+)</name>
        <dbReference type="ChEBI" id="CHEBI:29105"/>
        <label>2</label>
    </ligand>
</feature>
<dbReference type="InterPro" id="IPR032282">
    <property type="entry name" value="HAGH_C"/>
</dbReference>
<dbReference type="Gene3D" id="3.60.15.10">
    <property type="entry name" value="Ribonuclease Z/Hydroxyacylglutathione hydrolase-like"/>
    <property type="match status" value="1"/>
</dbReference>
<dbReference type="Pfam" id="PF00753">
    <property type="entry name" value="Lactamase_B"/>
    <property type="match status" value="1"/>
</dbReference>
<evidence type="ECO:0000256" key="2">
    <source>
        <dbReference type="ARBA" id="ARBA00004963"/>
    </source>
</evidence>
<feature type="binding site" evidence="7">
    <location>
        <position position="127"/>
    </location>
    <ligand>
        <name>Zn(2+)</name>
        <dbReference type="ChEBI" id="CHEBI:29105"/>
        <label>1</label>
    </ligand>
</feature>
<protein>
    <recommendedName>
        <fullName evidence="7">Hydroxyacylglutathione hydrolase</fullName>
        <ecNumber evidence="7">3.1.2.6</ecNumber>
    </recommendedName>
    <alternativeName>
        <fullName evidence="7">Glyoxalase II</fullName>
        <shortName evidence="7">Glx II</shortName>
    </alternativeName>
</protein>
<name>A0A191ZK96_9GAMM</name>
<dbReference type="GO" id="GO:0046872">
    <property type="term" value="F:metal ion binding"/>
    <property type="evidence" value="ECO:0007669"/>
    <property type="project" value="UniProtKB-KW"/>
</dbReference>
<evidence type="ECO:0000256" key="5">
    <source>
        <dbReference type="ARBA" id="ARBA00022801"/>
    </source>
</evidence>
<dbReference type="EMBL" id="CP016027">
    <property type="protein sequence ID" value="ANJ68263.1"/>
    <property type="molecule type" value="Genomic_DNA"/>
</dbReference>
<comment type="cofactor">
    <cofactor evidence="7">
        <name>Zn(2+)</name>
        <dbReference type="ChEBI" id="CHEBI:29105"/>
    </cofactor>
    <text evidence="7">Binds 2 Zn(2+) ions per subunit.</text>
</comment>
<dbReference type="UniPathway" id="UPA00619">
    <property type="reaction ID" value="UER00676"/>
</dbReference>
<feature type="binding site" evidence="7">
    <location>
        <position position="55"/>
    </location>
    <ligand>
        <name>Zn(2+)</name>
        <dbReference type="ChEBI" id="CHEBI:29105"/>
        <label>1</label>
    </ligand>
</feature>
<evidence type="ECO:0000256" key="3">
    <source>
        <dbReference type="ARBA" id="ARBA00006759"/>
    </source>
</evidence>
<comment type="pathway">
    <text evidence="2 7">Secondary metabolite metabolism; methylglyoxal degradation; (R)-lactate from methylglyoxal: step 2/2.</text>
</comment>
<evidence type="ECO:0000313" key="10">
    <source>
        <dbReference type="Proteomes" id="UP000078596"/>
    </source>
</evidence>
<evidence type="ECO:0000256" key="7">
    <source>
        <dbReference type="HAMAP-Rule" id="MF_01374"/>
    </source>
</evidence>
<dbReference type="OrthoDB" id="9802248at2"/>